<dbReference type="EC" id="3.4.11.2" evidence="4"/>
<dbReference type="GO" id="GO:0005737">
    <property type="term" value="C:cytoplasm"/>
    <property type="evidence" value="ECO:0007669"/>
    <property type="project" value="TreeGrafter"/>
</dbReference>
<dbReference type="Gene3D" id="1.10.390.10">
    <property type="entry name" value="Neutral Protease Domain 2"/>
    <property type="match status" value="1"/>
</dbReference>
<dbReference type="PANTHER" id="PTHR11533">
    <property type="entry name" value="PROTEASE M1 ZINC METALLOPROTEASE"/>
    <property type="match status" value="1"/>
</dbReference>
<accession>A0AAE4ZD15</accession>
<dbReference type="InterPro" id="IPR042097">
    <property type="entry name" value="Aminopeptidase_N-like_N_sf"/>
</dbReference>
<dbReference type="InterPro" id="IPR045357">
    <property type="entry name" value="Aminopeptidase_N-like_N"/>
</dbReference>
<evidence type="ECO:0000256" key="12">
    <source>
        <dbReference type="SAM" id="SignalP"/>
    </source>
</evidence>
<organism evidence="15 16">
    <name type="scientific">Candidatus Kutchimonas denitrificans</name>
    <dbReference type="NCBI Taxonomy" id="3056748"/>
    <lineage>
        <taxon>Bacteria</taxon>
        <taxon>Pseudomonadati</taxon>
        <taxon>Gemmatimonadota</taxon>
        <taxon>Gemmatimonadia</taxon>
        <taxon>Candidatus Palauibacterales</taxon>
        <taxon>Candidatus Palauibacteraceae</taxon>
        <taxon>Candidatus Kutchimonas</taxon>
    </lineage>
</organism>
<feature type="domain" description="Aminopeptidase N-like N-terminal" evidence="14">
    <location>
        <begin position="37"/>
        <end position="203"/>
    </location>
</feature>
<dbReference type="SUPFAM" id="SSF55486">
    <property type="entry name" value="Metalloproteases ('zincins'), catalytic domain"/>
    <property type="match status" value="1"/>
</dbReference>
<keyword evidence="6" id="KW-0031">Aminopeptidase</keyword>
<dbReference type="GO" id="GO:0008270">
    <property type="term" value="F:zinc ion binding"/>
    <property type="evidence" value="ECO:0007669"/>
    <property type="project" value="InterPro"/>
</dbReference>
<feature type="signal peptide" evidence="12">
    <location>
        <begin position="1"/>
        <end position="25"/>
    </location>
</feature>
<dbReference type="GO" id="GO:0016285">
    <property type="term" value="F:alanyl aminopeptidase activity"/>
    <property type="evidence" value="ECO:0007669"/>
    <property type="project" value="UniProtKB-EC"/>
</dbReference>
<reference evidence="15 16" key="1">
    <citation type="submission" date="2020-01" db="EMBL/GenBank/DDBJ databases">
        <title>Genomes assembled from Gulf of Kutch pelagic sediment metagenomes.</title>
        <authorList>
            <person name="Chandrashekar M."/>
            <person name="Mahajan M.S."/>
            <person name="Dave K.J."/>
            <person name="Vatsa P."/>
            <person name="Nathani N.M."/>
        </authorList>
    </citation>
    <scope>NUCLEOTIDE SEQUENCE [LARGE SCALE GENOMIC DNA]</scope>
    <source>
        <strain evidence="15">KS3-K002</strain>
    </source>
</reference>
<comment type="caution">
    <text evidence="15">The sequence shown here is derived from an EMBL/GenBank/DDBJ whole genome shotgun (WGS) entry which is preliminary data.</text>
</comment>
<keyword evidence="8" id="KW-0479">Metal-binding</keyword>
<dbReference type="PRINTS" id="PR00756">
    <property type="entry name" value="ALADIPTASE"/>
</dbReference>
<evidence type="ECO:0000256" key="3">
    <source>
        <dbReference type="ARBA" id="ARBA00010136"/>
    </source>
</evidence>
<evidence type="ECO:0000256" key="11">
    <source>
        <dbReference type="ARBA" id="ARBA00023049"/>
    </source>
</evidence>
<feature type="domain" description="Peptidase M1 membrane alanine aminopeptidase" evidence="13">
    <location>
        <begin position="257"/>
        <end position="447"/>
    </location>
</feature>
<evidence type="ECO:0000313" key="16">
    <source>
        <dbReference type="Proteomes" id="UP000702544"/>
    </source>
</evidence>
<dbReference type="GO" id="GO:0042277">
    <property type="term" value="F:peptide binding"/>
    <property type="evidence" value="ECO:0007669"/>
    <property type="project" value="TreeGrafter"/>
</dbReference>
<comment type="cofactor">
    <cofactor evidence="2">
        <name>Zn(2+)</name>
        <dbReference type="ChEBI" id="CHEBI:29105"/>
    </cofactor>
</comment>
<keyword evidence="10" id="KW-0862">Zinc</keyword>
<dbReference type="GO" id="GO:0070006">
    <property type="term" value="F:metalloaminopeptidase activity"/>
    <property type="evidence" value="ECO:0007669"/>
    <property type="project" value="TreeGrafter"/>
</dbReference>
<gene>
    <name evidence="15" type="ORF">GWO12_15710</name>
</gene>
<evidence type="ECO:0000259" key="14">
    <source>
        <dbReference type="Pfam" id="PF17900"/>
    </source>
</evidence>
<evidence type="ECO:0000256" key="6">
    <source>
        <dbReference type="ARBA" id="ARBA00022438"/>
    </source>
</evidence>
<evidence type="ECO:0000256" key="2">
    <source>
        <dbReference type="ARBA" id="ARBA00001947"/>
    </source>
</evidence>
<dbReference type="SUPFAM" id="SSF63737">
    <property type="entry name" value="Leukotriene A4 hydrolase N-terminal domain"/>
    <property type="match status" value="1"/>
</dbReference>
<evidence type="ECO:0000256" key="10">
    <source>
        <dbReference type="ARBA" id="ARBA00022833"/>
    </source>
</evidence>
<dbReference type="CDD" id="cd09603">
    <property type="entry name" value="M1_APN_like"/>
    <property type="match status" value="1"/>
</dbReference>
<dbReference type="EMBL" id="JAACAK010000130">
    <property type="protein sequence ID" value="NIR76526.1"/>
    <property type="molecule type" value="Genomic_DNA"/>
</dbReference>
<comment type="similarity">
    <text evidence="3">Belongs to the peptidase M1 family.</text>
</comment>
<evidence type="ECO:0000256" key="4">
    <source>
        <dbReference type="ARBA" id="ARBA00012564"/>
    </source>
</evidence>
<keyword evidence="7" id="KW-0645">Protease</keyword>
<evidence type="ECO:0000256" key="9">
    <source>
        <dbReference type="ARBA" id="ARBA00022801"/>
    </source>
</evidence>
<protein>
    <recommendedName>
        <fullName evidence="5">Aminopeptidase N</fullName>
        <ecNumber evidence="4">3.4.11.2</ecNumber>
    </recommendedName>
</protein>
<evidence type="ECO:0000256" key="7">
    <source>
        <dbReference type="ARBA" id="ARBA00022670"/>
    </source>
</evidence>
<dbReference type="PANTHER" id="PTHR11533:SF174">
    <property type="entry name" value="PUROMYCIN-SENSITIVE AMINOPEPTIDASE-RELATED"/>
    <property type="match status" value="1"/>
</dbReference>
<evidence type="ECO:0000256" key="1">
    <source>
        <dbReference type="ARBA" id="ARBA00000098"/>
    </source>
</evidence>
<dbReference type="GO" id="GO:0043171">
    <property type="term" value="P:peptide catabolic process"/>
    <property type="evidence" value="ECO:0007669"/>
    <property type="project" value="TreeGrafter"/>
</dbReference>
<sequence length="539" mass="59942">MKTARTMIAVVVAALALTVMGGASSTPGQDRPIDVTRYVIAVDLQPEAGSFRGRTTIEFVARAALERASFDLVGLTVDSVTRDGTRLEFRREGGTVDLALGRRSSAGDTLSVTVFYGGAPRDGLLFRTSIHGDPTVFADNWPDRAHHWFPCVDDPADKAAAELRVRAPAAWSVVGVGGEVAERRLPDGRKETIWSTRRPIPVYTIVFGAAELIVGNAGALGCEAPGRRCVPVTWWMYPEDAARGRQIFRRADQIVAFFDSLIGPFPYEKLALVQSTTRYGGMENSSAIFLSEQVGQAASADALIAHEVAHQWFGDAVSPGEWPHLWLSEGFATYLTTVFFERADGVPLARQRMINAERAYMASPNAVASPVIGERPRNLRSLLNANNYQKGAWVLHMLRAQVGDETFFNSLQRYYAEYRDATALTEDFQRIVEEEHGEELGWFFEQWLYRPGYPRVEVTYSWNAATALMDLRVRQVQPGPPFRFPLDFEVFFSGQNYKAQHSIEVSEREEGSLVVLPMKPDRVVIDPHNKILGPTVLVR</sequence>
<dbReference type="AlphaFoldDB" id="A0AAE4ZD15"/>
<keyword evidence="9" id="KW-0378">Hydrolase</keyword>
<proteinExistence type="inferred from homology"/>
<dbReference type="Proteomes" id="UP000702544">
    <property type="component" value="Unassembled WGS sequence"/>
</dbReference>
<evidence type="ECO:0000256" key="8">
    <source>
        <dbReference type="ARBA" id="ARBA00022723"/>
    </source>
</evidence>
<dbReference type="Gene3D" id="2.60.40.1730">
    <property type="entry name" value="tricorn interacting facor f3 domain"/>
    <property type="match status" value="1"/>
</dbReference>
<evidence type="ECO:0000256" key="5">
    <source>
        <dbReference type="ARBA" id="ARBA00015611"/>
    </source>
</evidence>
<comment type="catalytic activity">
    <reaction evidence="1">
        <text>Release of an N-terminal amino acid, Xaa-|-Yaa- from a peptide, amide or arylamide. Xaa is preferably Ala, but may be most amino acids including Pro (slow action). When a terminal hydrophobic residue is followed by a prolyl residue, the two may be released as an intact Xaa-Pro dipeptide.</text>
        <dbReference type="EC" id="3.4.11.2"/>
    </reaction>
</comment>
<name>A0AAE4ZD15_9BACT</name>
<dbReference type="GO" id="GO:0005615">
    <property type="term" value="C:extracellular space"/>
    <property type="evidence" value="ECO:0007669"/>
    <property type="project" value="TreeGrafter"/>
</dbReference>
<dbReference type="InterPro" id="IPR001930">
    <property type="entry name" value="Peptidase_M1"/>
</dbReference>
<dbReference type="GO" id="GO:0006508">
    <property type="term" value="P:proteolysis"/>
    <property type="evidence" value="ECO:0007669"/>
    <property type="project" value="UniProtKB-KW"/>
</dbReference>
<keyword evidence="11" id="KW-0482">Metalloprotease</keyword>
<dbReference type="Pfam" id="PF01433">
    <property type="entry name" value="Peptidase_M1"/>
    <property type="match status" value="1"/>
</dbReference>
<evidence type="ECO:0000259" key="13">
    <source>
        <dbReference type="Pfam" id="PF01433"/>
    </source>
</evidence>
<dbReference type="InterPro" id="IPR014782">
    <property type="entry name" value="Peptidase_M1_dom"/>
</dbReference>
<keyword evidence="12" id="KW-0732">Signal</keyword>
<dbReference type="InterPro" id="IPR050344">
    <property type="entry name" value="Peptidase_M1_aminopeptidases"/>
</dbReference>
<dbReference type="Pfam" id="PF17900">
    <property type="entry name" value="Peptidase_M1_N"/>
    <property type="match status" value="1"/>
</dbReference>
<dbReference type="GO" id="GO:0016020">
    <property type="term" value="C:membrane"/>
    <property type="evidence" value="ECO:0007669"/>
    <property type="project" value="TreeGrafter"/>
</dbReference>
<feature type="chain" id="PRO_5042292065" description="Aminopeptidase N" evidence="12">
    <location>
        <begin position="26"/>
        <end position="539"/>
    </location>
</feature>
<evidence type="ECO:0000313" key="15">
    <source>
        <dbReference type="EMBL" id="NIR76526.1"/>
    </source>
</evidence>
<dbReference type="InterPro" id="IPR027268">
    <property type="entry name" value="Peptidase_M4/M1_CTD_sf"/>
</dbReference>